<keyword evidence="1" id="KW-1133">Transmembrane helix</keyword>
<protein>
    <submittedName>
        <fullName evidence="3">Transposase</fullName>
    </submittedName>
</protein>
<dbReference type="EMBL" id="FZOJ01000022">
    <property type="protein sequence ID" value="SNS81786.1"/>
    <property type="molecule type" value="Genomic_DNA"/>
</dbReference>
<accession>A0A239HK65</accession>
<keyword evidence="1" id="KW-0472">Membrane</keyword>
<dbReference type="RefSeq" id="WP_089284247.1">
    <property type="nucleotide sequence ID" value="NZ_FZOJ01000022.1"/>
</dbReference>
<evidence type="ECO:0000313" key="4">
    <source>
        <dbReference type="Proteomes" id="UP000198304"/>
    </source>
</evidence>
<proteinExistence type="predicted"/>
<dbReference type="Proteomes" id="UP000198304">
    <property type="component" value="Unassembled WGS sequence"/>
</dbReference>
<organism evidence="3 4">
    <name type="scientific">Anaerovirgula multivorans</name>
    <dbReference type="NCBI Taxonomy" id="312168"/>
    <lineage>
        <taxon>Bacteria</taxon>
        <taxon>Bacillati</taxon>
        <taxon>Bacillota</taxon>
        <taxon>Clostridia</taxon>
        <taxon>Peptostreptococcales</taxon>
        <taxon>Natronincolaceae</taxon>
        <taxon>Anaerovirgula</taxon>
    </lineage>
</organism>
<sequence length="81" mass="9769">MNINYSIIQNLIGFQGIAIIYFHVKTLDNGMEYILHYYDYPISNGTTERNNHKVKNIKRRAYGYRNSRNWEVRVKYKFLCS</sequence>
<dbReference type="OrthoDB" id="1856140at2"/>
<reference evidence="3 4" key="1">
    <citation type="submission" date="2017-06" db="EMBL/GenBank/DDBJ databases">
        <authorList>
            <person name="Kim H.J."/>
            <person name="Triplett B.A."/>
        </authorList>
    </citation>
    <scope>NUCLEOTIDE SEQUENCE [LARGE SCALE GENOMIC DNA]</scope>
    <source>
        <strain evidence="3 4">SCA</strain>
    </source>
</reference>
<evidence type="ECO:0000256" key="1">
    <source>
        <dbReference type="SAM" id="Phobius"/>
    </source>
</evidence>
<evidence type="ECO:0000259" key="2">
    <source>
        <dbReference type="Pfam" id="PF01610"/>
    </source>
</evidence>
<dbReference type="InterPro" id="IPR002560">
    <property type="entry name" value="Transposase_DDE"/>
</dbReference>
<gene>
    <name evidence="3" type="ORF">SAMN05446037_102250</name>
</gene>
<keyword evidence="1" id="KW-0812">Transmembrane</keyword>
<evidence type="ECO:0000313" key="3">
    <source>
        <dbReference type="EMBL" id="SNS81786.1"/>
    </source>
</evidence>
<feature type="domain" description="Transposase IS204/IS1001/IS1096/IS1165 DDE" evidence="2">
    <location>
        <begin position="23"/>
        <end position="74"/>
    </location>
</feature>
<dbReference type="AlphaFoldDB" id="A0A239HK65"/>
<name>A0A239HK65_9FIRM</name>
<keyword evidence="4" id="KW-1185">Reference proteome</keyword>
<feature type="transmembrane region" description="Helical" evidence="1">
    <location>
        <begin position="6"/>
        <end position="24"/>
    </location>
</feature>
<dbReference type="Pfam" id="PF01610">
    <property type="entry name" value="DDE_Tnp_ISL3"/>
    <property type="match status" value="1"/>
</dbReference>